<feature type="compositionally biased region" description="Gly residues" evidence="1">
    <location>
        <begin position="260"/>
        <end position="271"/>
    </location>
</feature>
<feature type="compositionally biased region" description="Low complexity" evidence="1">
    <location>
        <begin position="229"/>
        <end position="240"/>
    </location>
</feature>
<evidence type="ECO:0000256" key="2">
    <source>
        <dbReference type="SAM" id="Phobius"/>
    </source>
</evidence>
<dbReference type="AlphaFoldDB" id="A0AAE1C068"/>
<name>A0AAE1C068_9PEZI</name>
<feature type="region of interest" description="Disordered" evidence="1">
    <location>
        <begin position="197"/>
        <end position="271"/>
    </location>
</feature>
<accession>A0AAE1C068</accession>
<keyword evidence="2" id="KW-1133">Transmembrane helix</keyword>
<reference evidence="3" key="1">
    <citation type="submission" date="2023-07" db="EMBL/GenBank/DDBJ databases">
        <title>Black Yeasts Isolated from many extreme environments.</title>
        <authorList>
            <person name="Coleine C."/>
            <person name="Stajich J.E."/>
            <person name="Selbmann L."/>
        </authorList>
    </citation>
    <scope>NUCLEOTIDE SEQUENCE</scope>
    <source>
        <strain evidence="3">CCFEE 5485</strain>
    </source>
</reference>
<evidence type="ECO:0000313" key="4">
    <source>
        <dbReference type="Proteomes" id="UP001274830"/>
    </source>
</evidence>
<proteinExistence type="predicted"/>
<sequence length="271" mass="28198">MAELATKGQQAATTATAGVSDKVQSATTGILGRIEGLGNWIVMKGQAILDRLISPEQRANLLAKLQAFMLKNPKLSAFLGMNFALTGIPLFLFLLFTLVVAVFALLVGLILGLLGAVVFILFAVGVALCFVLPAIFFTTGAACFLFLWGLGGYYILKWANGDGDKSGKDGAPGTAIGDRLNSFTGGRLTGFMDMARGNNERNAEDGKKAKEEEEPGKKEPVPQLNGSAVQKQVGEQVGGVTKATGVERVQDKVGSVKGTATGGLGGMTGLA</sequence>
<keyword evidence="4" id="KW-1185">Reference proteome</keyword>
<comment type="caution">
    <text evidence="3">The sequence shown here is derived from an EMBL/GenBank/DDBJ whole genome shotgun (WGS) entry which is preliminary data.</text>
</comment>
<dbReference type="Proteomes" id="UP001274830">
    <property type="component" value="Unassembled WGS sequence"/>
</dbReference>
<keyword evidence="2" id="KW-0472">Membrane</keyword>
<organism evidence="3 4">
    <name type="scientific">Recurvomyces mirabilis</name>
    <dbReference type="NCBI Taxonomy" id="574656"/>
    <lineage>
        <taxon>Eukaryota</taxon>
        <taxon>Fungi</taxon>
        <taxon>Dikarya</taxon>
        <taxon>Ascomycota</taxon>
        <taxon>Pezizomycotina</taxon>
        <taxon>Dothideomycetes</taxon>
        <taxon>Dothideomycetidae</taxon>
        <taxon>Mycosphaerellales</taxon>
        <taxon>Teratosphaeriaceae</taxon>
        <taxon>Recurvomyces</taxon>
    </lineage>
</organism>
<protein>
    <submittedName>
        <fullName evidence="3">Uncharacterized protein</fullName>
    </submittedName>
</protein>
<feature type="transmembrane region" description="Helical" evidence="2">
    <location>
        <begin position="103"/>
        <end position="128"/>
    </location>
</feature>
<gene>
    <name evidence="3" type="ORF">LTR78_006579</name>
</gene>
<dbReference type="EMBL" id="JAUTXT010000024">
    <property type="protein sequence ID" value="KAK3673674.1"/>
    <property type="molecule type" value="Genomic_DNA"/>
</dbReference>
<feature type="compositionally biased region" description="Basic and acidic residues" evidence="1">
    <location>
        <begin position="198"/>
        <end position="220"/>
    </location>
</feature>
<keyword evidence="2" id="KW-0812">Transmembrane</keyword>
<feature type="transmembrane region" description="Helical" evidence="2">
    <location>
        <begin position="134"/>
        <end position="156"/>
    </location>
</feature>
<feature type="transmembrane region" description="Helical" evidence="2">
    <location>
        <begin position="75"/>
        <end position="96"/>
    </location>
</feature>
<evidence type="ECO:0000313" key="3">
    <source>
        <dbReference type="EMBL" id="KAK3673674.1"/>
    </source>
</evidence>
<dbReference type="Pfam" id="PF16015">
    <property type="entry name" value="Promethin"/>
    <property type="match status" value="1"/>
</dbReference>
<evidence type="ECO:0000256" key="1">
    <source>
        <dbReference type="SAM" id="MobiDB-lite"/>
    </source>
</evidence>